<dbReference type="Gene3D" id="1.10.510.10">
    <property type="entry name" value="Transferase(Phosphotransferase) domain 1"/>
    <property type="match status" value="1"/>
</dbReference>
<name>A0A1X7VTA2_AMPQE</name>
<dbReference type="InterPro" id="IPR017441">
    <property type="entry name" value="Protein_kinase_ATP_BS"/>
</dbReference>
<feature type="domain" description="Protein kinase" evidence="4">
    <location>
        <begin position="21"/>
        <end position="283"/>
    </location>
</feature>
<evidence type="ECO:0000256" key="3">
    <source>
        <dbReference type="PROSITE-ProRule" id="PRU10141"/>
    </source>
</evidence>
<dbReference type="OrthoDB" id="6370559at2759"/>
<dbReference type="InterPro" id="IPR008271">
    <property type="entry name" value="Ser/Thr_kinase_AS"/>
</dbReference>
<keyword evidence="2 3" id="KW-0067">ATP-binding</keyword>
<protein>
    <recommendedName>
        <fullName evidence="4">Protein kinase domain-containing protein</fullName>
    </recommendedName>
</protein>
<evidence type="ECO:0000256" key="2">
    <source>
        <dbReference type="ARBA" id="ARBA00022840"/>
    </source>
</evidence>
<dbReference type="InterPro" id="IPR011009">
    <property type="entry name" value="Kinase-like_dom_sf"/>
</dbReference>
<dbReference type="PANTHER" id="PTHR13954:SF6">
    <property type="entry name" value="NON-SPECIFIC SERINE_THREONINE PROTEIN KINASE"/>
    <property type="match status" value="1"/>
</dbReference>
<dbReference type="GO" id="GO:0004674">
    <property type="term" value="F:protein serine/threonine kinase activity"/>
    <property type="evidence" value="ECO:0007669"/>
    <property type="project" value="InterPro"/>
</dbReference>
<dbReference type="PROSITE" id="PS50011">
    <property type="entry name" value="PROTEIN_KINASE_DOM"/>
    <property type="match status" value="1"/>
</dbReference>
<dbReference type="GO" id="GO:0051082">
    <property type="term" value="F:unfolded protein binding"/>
    <property type="evidence" value="ECO:0007669"/>
    <property type="project" value="TreeGrafter"/>
</dbReference>
<dbReference type="InterPro" id="IPR045133">
    <property type="entry name" value="IRE1/2-like"/>
</dbReference>
<dbReference type="InParanoid" id="A0A1X7VTA2"/>
<feature type="binding site" evidence="3">
    <location>
        <position position="48"/>
    </location>
    <ligand>
        <name>ATP</name>
        <dbReference type="ChEBI" id="CHEBI:30616"/>
    </ligand>
</feature>
<dbReference type="STRING" id="400682.A0A1X7VTA2"/>
<evidence type="ECO:0000313" key="5">
    <source>
        <dbReference type="EnsemblMetazoa" id="Aqu2.1.43075_001"/>
    </source>
</evidence>
<dbReference type="PROSITE" id="PS00108">
    <property type="entry name" value="PROTEIN_KINASE_ST"/>
    <property type="match status" value="1"/>
</dbReference>
<dbReference type="GO" id="GO:0004521">
    <property type="term" value="F:RNA endonuclease activity"/>
    <property type="evidence" value="ECO:0007669"/>
    <property type="project" value="InterPro"/>
</dbReference>
<dbReference type="Gene3D" id="3.30.200.20">
    <property type="entry name" value="Phosphorylase Kinase, domain 1"/>
    <property type="match status" value="1"/>
</dbReference>
<dbReference type="SUPFAM" id="SSF56112">
    <property type="entry name" value="Protein kinase-like (PK-like)"/>
    <property type="match status" value="1"/>
</dbReference>
<keyword evidence="1 3" id="KW-0547">Nucleotide-binding</keyword>
<accession>A0A1X7VTA2</accession>
<reference evidence="5" key="1">
    <citation type="submission" date="2017-05" db="UniProtKB">
        <authorList>
            <consortium name="EnsemblMetazoa"/>
        </authorList>
    </citation>
    <scope>IDENTIFICATION</scope>
</reference>
<dbReference type="GO" id="GO:0070059">
    <property type="term" value="P:intrinsic apoptotic signaling pathway in response to endoplasmic reticulum stress"/>
    <property type="evidence" value="ECO:0007669"/>
    <property type="project" value="TreeGrafter"/>
</dbReference>
<organism evidence="5">
    <name type="scientific">Amphimedon queenslandica</name>
    <name type="common">Sponge</name>
    <dbReference type="NCBI Taxonomy" id="400682"/>
    <lineage>
        <taxon>Eukaryota</taxon>
        <taxon>Metazoa</taxon>
        <taxon>Porifera</taxon>
        <taxon>Demospongiae</taxon>
        <taxon>Heteroscleromorpha</taxon>
        <taxon>Haplosclerida</taxon>
        <taxon>Niphatidae</taxon>
        <taxon>Amphimedon</taxon>
    </lineage>
</organism>
<dbReference type="InterPro" id="IPR000719">
    <property type="entry name" value="Prot_kinase_dom"/>
</dbReference>
<dbReference type="eggNOG" id="KOG1027">
    <property type="taxonomic scope" value="Eukaryota"/>
</dbReference>
<dbReference type="AlphaFoldDB" id="A0A1X7VTA2"/>
<proteinExistence type="predicted"/>
<dbReference type="SMART" id="SM00220">
    <property type="entry name" value="S_TKc"/>
    <property type="match status" value="1"/>
</dbReference>
<dbReference type="GO" id="GO:1990604">
    <property type="term" value="C:IRE1-TRAF2-ASK1 complex"/>
    <property type="evidence" value="ECO:0007669"/>
    <property type="project" value="TreeGrafter"/>
</dbReference>
<dbReference type="PANTHER" id="PTHR13954">
    <property type="entry name" value="IRE1-RELATED"/>
    <property type="match status" value="1"/>
</dbReference>
<dbReference type="GO" id="GO:0005524">
    <property type="term" value="F:ATP binding"/>
    <property type="evidence" value="ECO:0007669"/>
    <property type="project" value="UniProtKB-UniRule"/>
</dbReference>
<evidence type="ECO:0000259" key="4">
    <source>
        <dbReference type="PROSITE" id="PS50011"/>
    </source>
</evidence>
<dbReference type="PROSITE" id="PS00107">
    <property type="entry name" value="PROTEIN_KINASE_ATP"/>
    <property type="match status" value="1"/>
</dbReference>
<dbReference type="Pfam" id="PF00069">
    <property type="entry name" value="Pkinase"/>
    <property type="match status" value="1"/>
</dbReference>
<dbReference type="EnsemblMetazoa" id="Aqu2.1.43075_001">
    <property type="protein sequence ID" value="Aqu2.1.43075_001"/>
    <property type="gene ID" value="Aqu2.1.43075"/>
</dbReference>
<evidence type="ECO:0000256" key="1">
    <source>
        <dbReference type="ARBA" id="ARBA00022741"/>
    </source>
</evidence>
<dbReference type="GO" id="GO:0036498">
    <property type="term" value="P:IRE1-mediated unfolded protein response"/>
    <property type="evidence" value="ECO:0007669"/>
    <property type="project" value="TreeGrafter"/>
</dbReference>
<sequence length="708" mass="80006">MTDPDPSFSINRVNKSLWYDVCEDSLLGKGKSSTVRRGTYNGQEVAVKRLYEKTLSSEDINLLLTIQHENIVKILAIEDGLENQYIVLELCLASLDLFCVNYKKVANRFSGFIVVKENIIRDAVKGLEYLHKRWIVHRDIKPGNILLLQKGSSSEVKAVLADFGISTKLTSRDSKTTHRGRVTDTWMAPELLLDDPSGCKFSRQSDIFSMGCVTYYLITKGHHPFNRGHDNVFRIHQNVKNYVTCDFQLLNDKPLARALIKNMIKYNKDSRPCASEVLGDPYFKEDGPQDIIQVPQDSEPDQNKVYGKQLYHAMVSISHSVPQYIVDNYTRLLAVVGVKSYIKPDWSLSKRFLELYSTHASQTSPQVAASYVDKILTGLGYEEIKSFKAYLRFDVDIDSKVTEKLKELKEFRPAVIQVVYALGLCLNSHQVERYRMVVTVLRGTALDANKSFIRLFTDLMEELGKYPLAVAITVGVLERSDWGDTRKLKPFSLPNFDINTSYPKIDLCLTVADYYGKMSDIDFSSAKVCTSVVHLKSHNVSNMSRVQFTLLLMERGVIEAGDVSKIEDKIRYPIFFEKYKQRCKGPSKETETVMPSLTSQDTVATQETVAIQETEGQATSVPSQSTLTYQPSILTQSRKHKKYLVLPHKPPLPKRISLDRSVTIPQFVKLYGGLFSCTLPSSSLSFLLIFAPNVATALKLKKLDIGIA</sequence>